<dbReference type="SMART" id="SM00257">
    <property type="entry name" value="LysM"/>
    <property type="match status" value="1"/>
</dbReference>
<dbReference type="GO" id="GO:0008932">
    <property type="term" value="F:lytic endotransglycosylase activity"/>
    <property type="evidence" value="ECO:0007669"/>
    <property type="project" value="TreeGrafter"/>
</dbReference>
<dbReference type="PANTHER" id="PTHR33734:SF22">
    <property type="entry name" value="MEMBRANE-BOUND LYTIC MUREIN TRANSGLYCOSYLASE D"/>
    <property type="match status" value="1"/>
</dbReference>
<keyword evidence="4" id="KW-1185">Reference proteome</keyword>
<keyword evidence="1" id="KW-0732">Signal</keyword>
<reference evidence="3 4" key="1">
    <citation type="submission" date="2019-11" db="EMBL/GenBank/DDBJ databases">
        <title>Genome of Strain BIT-d1.</title>
        <authorList>
            <person name="Yang Y."/>
        </authorList>
    </citation>
    <scope>NUCLEOTIDE SEQUENCE [LARGE SCALE GENOMIC DNA]</scope>
    <source>
        <strain evidence="3 4">BIT-d1</strain>
    </source>
</reference>
<dbReference type="AlphaFoldDB" id="A0A6I3LT72"/>
<proteinExistence type="predicted"/>
<dbReference type="InterPro" id="IPR036779">
    <property type="entry name" value="LysM_dom_sf"/>
</dbReference>
<dbReference type="InterPro" id="IPR013830">
    <property type="entry name" value="SGNH_hydro"/>
</dbReference>
<evidence type="ECO:0000313" key="4">
    <source>
        <dbReference type="Proteomes" id="UP000438760"/>
    </source>
</evidence>
<dbReference type="Gene3D" id="3.40.50.1110">
    <property type="entry name" value="SGNH hydrolase"/>
    <property type="match status" value="2"/>
</dbReference>
<feature type="domain" description="LysM" evidence="2">
    <location>
        <begin position="205"/>
        <end position="248"/>
    </location>
</feature>
<gene>
    <name evidence="3" type="ORF">GJV76_13620</name>
</gene>
<comment type="caution">
    <text evidence="3">The sequence shown here is derived from an EMBL/GenBank/DDBJ whole genome shotgun (WGS) entry which is preliminary data.</text>
</comment>
<dbReference type="InterPro" id="IPR036514">
    <property type="entry name" value="SGNH_hydro_sf"/>
</dbReference>
<dbReference type="SUPFAM" id="SSF52266">
    <property type="entry name" value="SGNH hydrolase"/>
    <property type="match status" value="1"/>
</dbReference>
<dbReference type="PROSITE" id="PS51782">
    <property type="entry name" value="LYSM"/>
    <property type="match status" value="1"/>
</dbReference>
<dbReference type="SUPFAM" id="SSF54106">
    <property type="entry name" value="LysM domain"/>
    <property type="match status" value="1"/>
</dbReference>
<name>A0A6I3LT72_9FLAO</name>
<dbReference type="OrthoDB" id="9764375at2"/>
<dbReference type="CDD" id="cd00118">
    <property type="entry name" value="LysM"/>
    <property type="match status" value="1"/>
</dbReference>
<evidence type="ECO:0000259" key="2">
    <source>
        <dbReference type="PROSITE" id="PS51782"/>
    </source>
</evidence>
<organism evidence="3 4">
    <name type="scientific">Myroides albus</name>
    <dbReference type="NCBI Taxonomy" id="2562892"/>
    <lineage>
        <taxon>Bacteria</taxon>
        <taxon>Pseudomonadati</taxon>
        <taxon>Bacteroidota</taxon>
        <taxon>Flavobacteriia</taxon>
        <taxon>Flavobacteriales</taxon>
        <taxon>Flavobacteriaceae</taxon>
        <taxon>Myroides</taxon>
    </lineage>
</organism>
<feature type="chain" id="PRO_5026220242" evidence="1">
    <location>
        <begin position="22"/>
        <end position="476"/>
    </location>
</feature>
<dbReference type="Pfam" id="PF01476">
    <property type="entry name" value="LysM"/>
    <property type="match status" value="1"/>
</dbReference>
<dbReference type="Proteomes" id="UP000438760">
    <property type="component" value="Unassembled WGS sequence"/>
</dbReference>
<dbReference type="InterPro" id="IPR018392">
    <property type="entry name" value="LysM"/>
</dbReference>
<protein>
    <submittedName>
        <fullName evidence="3">LysM peptidoglycan-binding domain-containing protein</fullName>
    </submittedName>
</protein>
<evidence type="ECO:0000256" key="1">
    <source>
        <dbReference type="SAM" id="SignalP"/>
    </source>
</evidence>
<dbReference type="EMBL" id="WMJX01000047">
    <property type="protein sequence ID" value="MTG99155.1"/>
    <property type="molecule type" value="Genomic_DNA"/>
</dbReference>
<dbReference type="Pfam" id="PF13472">
    <property type="entry name" value="Lipase_GDSL_2"/>
    <property type="match status" value="1"/>
</dbReference>
<accession>A0A6I3LT72</accession>
<dbReference type="GO" id="GO:0016788">
    <property type="term" value="F:hydrolase activity, acting on ester bonds"/>
    <property type="evidence" value="ECO:0007669"/>
    <property type="project" value="UniProtKB-ARBA"/>
</dbReference>
<evidence type="ECO:0000313" key="3">
    <source>
        <dbReference type="EMBL" id="MTG99155.1"/>
    </source>
</evidence>
<dbReference type="PANTHER" id="PTHR33734">
    <property type="entry name" value="LYSM DOMAIN-CONTAINING GPI-ANCHORED PROTEIN 2"/>
    <property type="match status" value="1"/>
</dbReference>
<feature type="signal peptide" evidence="1">
    <location>
        <begin position="1"/>
        <end position="21"/>
    </location>
</feature>
<dbReference type="RefSeq" id="WP_155093157.1">
    <property type="nucleotide sequence ID" value="NZ_CP102754.1"/>
</dbReference>
<sequence length="476" mass="54112">MVKSKIALVLSSIFWGTCAFAQENLIKYQVNSDSDLDSISAVDQEEGNRIYYDDRLYEFFQKLYELDSLKEGKVNIVHIGDSHIQADFFTGKMRKLLQSRFGNGGLGFVFPYRLAKTNGNSIVRYTSNVDWESRRNIYPVNGANVGLSGIALSTNNKNLVIEMNIRDNEYSFSRMKVFTPTEDQLFNLGSTDKQLSLESGVPKKVNHIIKSGESLSSIARRYGTSVIDLKRINKLKTSTIHPGRSLSIPTPEREPVVVNPEVFNRVDATQAEGYYDFTFDREQNRIYFYSNEEKELYDLNGIVLENDRAGLLYHSIGVNGARYSDYGKYPLFFEQLKGLEPDLLVLSMGTNEAFDKMSPADFQNQVNIFLKKVKEHLPKVNVLITTPPPSYFSKGNVNTVATELSNELTINGLENNYAVWDLYFNLGGNLGLQELQDQGMLARDLVHYSVKGYEYSADLFFDALIEAYQKFCEKKK</sequence>